<dbReference type="RefSeq" id="WP_091370651.1">
    <property type="nucleotide sequence ID" value="NZ_LT629740.1"/>
</dbReference>
<dbReference type="Pfam" id="PF10905">
    <property type="entry name" value="DUF2695"/>
    <property type="match status" value="1"/>
</dbReference>
<dbReference type="OrthoDB" id="95751at2"/>
<dbReference type="Proteomes" id="UP000199679">
    <property type="component" value="Chromosome I"/>
</dbReference>
<sequence>MKSEEEKIRQQQLKKVFKKNEEEAFVSSLPMKIADFFQLFDMLDEKIEDEGCDHTLKFTEQYLNKHELTSQRVIPWLNENGGYCDCEVLANIEEKFEDFK</sequence>
<dbReference type="AlphaFoldDB" id="A0A1H1TAE9"/>
<accession>A0A1H1TAE9</accession>
<gene>
    <name evidence="1" type="ORF">SAMN05216490_1400</name>
</gene>
<organism evidence="1 2">
    <name type="scientific">Mucilaginibacter mallensis</name>
    <dbReference type="NCBI Taxonomy" id="652787"/>
    <lineage>
        <taxon>Bacteria</taxon>
        <taxon>Pseudomonadati</taxon>
        <taxon>Bacteroidota</taxon>
        <taxon>Sphingobacteriia</taxon>
        <taxon>Sphingobacteriales</taxon>
        <taxon>Sphingobacteriaceae</taxon>
        <taxon>Mucilaginibacter</taxon>
    </lineage>
</organism>
<evidence type="ECO:0000313" key="1">
    <source>
        <dbReference type="EMBL" id="SDS57227.1"/>
    </source>
</evidence>
<evidence type="ECO:0000313" key="2">
    <source>
        <dbReference type="Proteomes" id="UP000199679"/>
    </source>
</evidence>
<dbReference type="STRING" id="652787.SAMN05216490_1400"/>
<protein>
    <recommendedName>
        <fullName evidence="3">DUF2695 domain-containing protein</fullName>
    </recommendedName>
</protein>
<reference evidence="1 2" key="1">
    <citation type="submission" date="2016-10" db="EMBL/GenBank/DDBJ databases">
        <authorList>
            <person name="de Groot N.N."/>
        </authorList>
    </citation>
    <scope>NUCLEOTIDE SEQUENCE [LARGE SCALE GENOMIC DNA]</scope>
    <source>
        <strain evidence="1 2">MP1X4</strain>
    </source>
</reference>
<keyword evidence="2" id="KW-1185">Reference proteome</keyword>
<evidence type="ECO:0008006" key="3">
    <source>
        <dbReference type="Google" id="ProtNLM"/>
    </source>
</evidence>
<name>A0A1H1TAE9_MUCMA</name>
<proteinExistence type="predicted"/>
<dbReference type="EMBL" id="LT629740">
    <property type="protein sequence ID" value="SDS57227.1"/>
    <property type="molecule type" value="Genomic_DNA"/>
</dbReference>
<dbReference type="InterPro" id="IPR024248">
    <property type="entry name" value="DUF2695"/>
</dbReference>